<name>A0ABT1PN69_9ACTN</name>
<reference evidence="1" key="1">
    <citation type="submission" date="2022-06" db="EMBL/GenBank/DDBJ databases">
        <title>Draft genome sequence of Streptomyces sp. RB6PN25 isolated from peat swamp forest in Thailand.</title>
        <authorList>
            <person name="Duangmal K."/>
            <person name="Klaysubun C."/>
        </authorList>
    </citation>
    <scope>NUCLEOTIDE SEQUENCE</scope>
    <source>
        <strain evidence="1">RB6PN25</strain>
    </source>
</reference>
<dbReference type="InterPro" id="IPR038084">
    <property type="entry name" value="PduO/GlcC-like_sf"/>
</dbReference>
<dbReference type="InterPro" id="IPR005624">
    <property type="entry name" value="PduO/GlcC-like"/>
</dbReference>
<dbReference type="SUPFAM" id="SSF143744">
    <property type="entry name" value="GlcG-like"/>
    <property type="match status" value="1"/>
</dbReference>
<comment type="caution">
    <text evidence="1">The sequence shown here is derived from an EMBL/GenBank/DDBJ whole genome shotgun (WGS) entry which is preliminary data.</text>
</comment>
<dbReference type="RefSeq" id="WP_255917977.1">
    <property type="nucleotide sequence ID" value="NZ_JANFNG010000001.1"/>
</dbReference>
<dbReference type="Proteomes" id="UP001057702">
    <property type="component" value="Unassembled WGS sequence"/>
</dbReference>
<organism evidence="1 2">
    <name type="scientific">Streptomyces humicola</name>
    <dbReference type="NCBI Taxonomy" id="2953240"/>
    <lineage>
        <taxon>Bacteria</taxon>
        <taxon>Bacillati</taxon>
        <taxon>Actinomycetota</taxon>
        <taxon>Actinomycetes</taxon>
        <taxon>Kitasatosporales</taxon>
        <taxon>Streptomycetaceae</taxon>
        <taxon>Streptomyces</taxon>
    </lineage>
</organism>
<dbReference type="PANTHER" id="PTHR34309:SF1">
    <property type="entry name" value="PROTEIN GLCG"/>
    <property type="match status" value="1"/>
</dbReference>
<dbReference type="PANTHER" id="PTHR34309">
    <property type="entry name" value="SLR1406 PROTEIN"/>
    <property type="match status" value="1"/>
</dbReference>
<accession>A0ABT1PN69</accession>
<keyword evidence="2" id="KW-1185">Reference proteome</keyword>
<proteinExistence type="predicted"/>
<dbReference type="EMBL" id="JANFNG010000001">
    <property type="protein sequence ID" value="MCQ4079123.1"/>
    <property type="molecule type" value="Genomic_DNA"/>
</dbReference>
<dbReference type="Pfam" id="PF03928">
    <property type="entry name" value="HbpS-like"/>
    <property type="match status" value="1"/>
</dbReference>
<protein>
    <submittedName>
        <fullName evidence="1">Heme-binding protein</fullName>
    </submittedName>
</protein>
<gene>
    <name evidence="1" type="ORF">NGB36_00450</name>
</gene>
<evidence type="ECO:0000313" key="1">
    <source>
        <dbReference type="EMBL" id="MCQ4079123.1"/>
    </source>
</evidence>
<dbReference type="Gene3D" id="3.30.450.150">
    <property type="entry name" value="Haem-degrading domain"/>
    <property type="match status" value="1"/>
</dbReference>
<dbReference type="InterPro" id="IPR052517">
    <property type="entry name" value="GlcG_carb_metab_protein"/>
</dbReference>
<sequence length="148" mass="15147">MMALINASTIGWEAARNAVDAAVAEATSLGVVVCVAVVDRAGHLLAYGRMDGAPLLSGQLAQDKAYTVAAFGLPTHEWFNLIKDETALLHGIVKTERLVVFGGGVPVTVDGELVGAVGVSGGSTEEDRLVAECGAAAAIRDSSQARTV</sequence>
<evidence type="ECO:0000313" key="2">
    <source>
        <dbReference type="Proteomes" id="UP001057702"/>
    </source>
</evidence>